<protein>
    <submittedName>
        <fullName evidence="2">Cellulose biosynthesis protein BcsQ</fullName>
    </submittedName>
</protein>
<dbReference type="Proteomes" id="UP000548867">
    <property type="component" value="Unassembled WGS sequence"/>
</dbReference>
<name>A0A7W6G4B1_9SPHN</name>
<evidence type="ECO:0000313" key="2">
    <source>
        <dbReference type="EMBL" id="MBB3953469.1"/>
    </source>
</evidence>
<accession>A0A7W6G4B1</accession>
<sequence length="247" mass="27290">MAVIAVYSSKGGVGKTTLAVDLAWRSAALGGHRTLLWDLDVQGGAGFLLGMEEAPRMRAASLFQREGRPEQLIEPTPYTGLSLLRADDSLRGLPVHLARLGQKKRLAQLTWPLRREFSRIILDCPPMQNEVSEQIIAAADVLIVPLPASPLAARALDLLRRDLLRENGRHPPLLPVLSMYDARRKGHRAAREGKMAPFPVIPMASMIEQTAFRRAPIGTFAPNCEPARALDRLWRAIEVKLMDEEAA</sequence>
<dbReference type="SUPFAM" id="SSF52540">
    <property type="entry name" value="P-loop containing nucleoside triphosphate hydrolases"/>
    <property type="match status" value="1"/>
</dbReference>
<gene>
    <name evidence="2" type="ORF">GGR38_000381</name>
</gene>
<dbReference type="EMBL" id="JACIDX010000001">
    <property type="protein sequence ID" value="MBB3953469.1"/>
    <property type="molecule type" value="Genomic_DNA"/>
</dbReference>
<dbReference type="InterPro" id="IPR027417">
    <property type="entry name" value="P-loop_NTPase"/>
</dbReference>
<evidence type="ECO:0000259" key="1">
    <source>
        <dbReference type="Pfam" id="PF13614"/>
    </source>
</evidence>
<reference evidence="2 3" key="1">
    <citation type="submission" date="2020-08" db="EMBL/GenBank/DDBJ databases">
        <title>Genomic Encyclopedia of Type Strains, Phase IV (KMG-IV): sequencing the most valuable type-strain genomes for metagenomic binning, comparative biology and taxonomic classification.</title>
        <authorList>
            <person name="Goeker M."/>
        </authorList>
    </citation>
    <scope>NUCLEOTIDE SEQUENCE [LARGE SCALE GENOMIC DNA]</scope>
    <source>
        <strain evidence="2 3">DSM 27057</strain>
    </source>
</reference>
<keyword evidence="3" id="KW-1185">Reference proteome</keyword>
<dbReference type="PANTHER" id="PTHR13696:SF99">
    <property type="entry name" value="COBYRINIC ACID AC-DIAMIDE SYNTHASE"/>
    <property type="match status" value="1"/>
</dbReference>
<organism evidence="2 3">
    <name type="scientific">Novosphingobium sediminicola</name>
    <dbReference type="NCBI Taxonomy" id="563162"/>
    <lineage>
        <taxon>Bacteria</taxon>
        <taxon>Pseudomonadati</taxon>
        <taxon>Pseudomonadota</taxon>
        <taxon>Alphaproteobacteria</taxon>
        <taxon>Sphingomonadales</taxon>
        <taxon>Sphingomonadaceae</taxon>
        <taxon>Novosphingobium</taxon>
    </lineage>
</organism>
<comment type="caution">
    <text evidence="2">The sequence shown here is derived from an EMBL/GenBank/DDBJ whole genome shotgun (WGS) entry which is preliminary data.</text>
</comment>
<evidence type="ECO:0000313" key="3">
    <source>
        <dbReference type="Proteomes" id="UP000548867"/>
    </source>
</evidence>
<dbReference type="Gene3D" id="3.40.50.300">
    <property type="entry name" value="P-loop containing nucleotide triphosphate hydrolases"/>
    <property type="match status" value="1"/>
</dbReference>
<dbReference type="PANTHER" id="PTHR13696">
    <property type="entry name" value="P-LOOP CONTAINING NUCLEOSIDE TRIPHOSPHATE HYDROLASE"/>
    <property type="match status" value="1"/>
</dbReference>
<feature type="domain" description="AAA" evidence="1">
    <location>
        <begin position="1"/>
        <end position="158"/>
    </location>
</feature>
<dbReference type="AlphaFoldDB" id="A0A7W6G4B1"/>
<proteinExistence type="predicted"/>
<dbReference type="InterPro" id="IPR050678">
    <property type="entry name" value="DNA_Partitioning_ATPase"/>
</dbReference>
<dbReference type="InterPro" id="IPR025669">
    <property type="entry name" value="AAA_dom"/>
</dbReference>
<dbReference type="RefSeq" id="WP_183622114.1">
    <property type="nucleotide sequence ID" value="NZ_JACIDX010000001.1"/>
</dbReference>
<dbReference type="Pfam" id="PF13614">
    <property type="entry name" value="AAA_31"/>
    <property type="match status" value="1"/>
</dbReference>
<dbReference type="CDD" id="cd02042">
    <property type="entry name" value="ParAB_family"/>
    <property type="match status" value="1"/>
</dbReference>